<dbReference type="GO" id="GO:0020037">
    <property type="term" value="F:heme binding"/>
    <property type="evidence" value="ECO:0007669"/>
    <property type="project" value="InterPro"/>
</dbReference>
<evidence type="ECO:0000259" key="8">
    <source>
        <dbReference type="Pfam" id="PF07637"/>
    </source>
</evidence>
<proteinExistence type="predicted"/>
<dbReference type="GO" id="GO:0009055">
    <property type="term" value="F:electron transfer activity"/>
    <property type="evidence" value="ECO:0007669"/>
    <property type="project" value="InterPro"/>
</dbReference>
<evidence type="ECO:0000259" key="7">
    <source>
        <dbReference type="Pfam" id="PF07635"/>
    </source>
</evidence>
<dbReference type="AlphaFoldDB" id="A0A517PE45"/>
<evidence type="ECO:0000259" key="9">
    <source>
        <dbReference type="Pfam" id="PF16841"/>
    </source>
</evidence>
<keyword evidence="2" id="KW-1133">Transmembrane helix</keyword>
<feature type="transmembrane region" description="Helical" evidence="2">
    <location>
        <begin position="70"/>
        <end position="92"/>
    </location>
</feature>
<dbReference type="Pfam" id="PF16841">
    <property type="entry name" value="CBM60"/>
    <property type="match status" value="1"/>
</dbReference>
<sequence length="907" mass="100250">MRIRVYCPNCGVAFTAAERHAGKVGRCPGPNCGRKLRVPEARPDVVFDSIPSQRSARKRSAAPSPARSRAWGTVGAGLAVAAALVAGLILFLPAGDEPAVAATPDLSDERLAARPASPDDATAAPATPAPQVKLAAMVEPKQNFAEGVGGFLKTHCLDCHGPDYAEADVDFGSVASADDVRENREEWERILAILKVGAMPPSEMEQPSAEERAAAVDWIDRVLHEVDCQVDNDPGRVTVRRLNRTEYDNTVRDLLGVDLNLSEHFPTDDVGNGFDNQGDVLTLPPLLLEKYLAAAETIAEEAIVGDVSTLMNQGEKLDAGRSVQGHKGTYRFPAAGDYTIRIHAQAHQAGPDKAKYQATLAGLPLAEVTLKKERTTETFERTIPVKQGEYPLEIKFVNDYYQDDGKGGKLDRNIYLEEIEIHGPLGQRPENLPPIHAAIVTTTPDEAGGVREAAEEIFRPLATRAFRRPATDLEVQRLATLVESVVSNGRTFEQGVQLGLQAVLCSPHFLFRIERDPADARPGEPAALNDYELASRLSYFLWSSMPDEELLRLAGEGRLTDPKTLSEQVDRMLEDPKSEALVEGFFAQWLNLGMLDEFNPDGRQFGEMWTSDTKNAMRRETELFCREVLEENLPVKRMLDADFTFVNPRLAEFYGIPWDGRTGEKMEEYYADGLPDDVKKDGRRFERERRRRIFPYPDEAEFRRVSLPENRRGLLTHGSILALTSNPVATSPVKRGKWILDNILGTPPPPAPPNVPALEETQESNKDLSLREALAKHREDPGCASCHAVMDPLGFAFERFDAVGRWREKDGKHEIDASGELPDGTKFTGATELIDVLAGRSDEFVAHFTRQLMTYGLGRGLLWYDRCSVDGIVESARPEGHRLRDLIRGVVLSDPFRKRTTAALAAN</sequence>
<evidence type="ECO:0000259" key="5">
    <source>
        <dbReference type="Pfam" id="PF07627"/>
    </source>
</evidence>
<dbReference type="InterPro" id="IPR011429">
    <property type="entry name" value="Cyt_c_Planctomycete-type"/>
</dbReference>
<evidence type="ECO:0000259" key="6">
    <source>
        <dbReference type="Pfam" id="PF07631"/>
    </source>
</evidence>
<dbReference type="InterPro" id="IPR011478">
    <property type="entry name" value="DUF1585"/>
</dbReference>
<dbReference type="InterPro" id="IPR036909">
    <property type="entry name" value="Cyt_c-like_dom_sf"/>
</dbReference>
<evidence type="ECO:0000313" key="10">
    <source>
        <dbReference type="EMBL" id="QDT17655.1"/>
    </source>
</evidence>
<protein>
    <recommendedName>
        <fullName evidence="12">DUF1592 domain-containing protein</fullName>
    </recommendedName>
</protein>
<feature type="domain" description="DUF1592" evidence="6">
    <location>
        <begin position="528"/>
        <end position="656"/>
    </location>
</feature>
<dbReference type="Pfam" id="PF07624">
    <property type="entry name" value="PSD2"/>
    <property type="match status" value="1"/>
</dbReference>
<dbReference type="InterPro" id="IPR013039">
    <property type="entry name" value="DUF1588"/>
</dbReference>
<dbReference type="Proteomes" id="UP000318741">
    <property type="component" value="Chromosome"/>
</dbReference>
<dbReference type="InterPro" id="IPR013042">
    <property type="entry name" value="DUF1592"/>
</dbReference>
<dbReference type="Pfam" id="PF07635">
    <property type="entry name" value="PSCyt1"/>
    <property type="match status" value="1"/>
</dbReference>
<keyword evidence="11" id="KW-1185">Reference proteome</keyword>
<feature type="domain" description="DUF1588" evidence="5">
    <location>
        <begin position="711"/>
        <end position="810"/>
    </location>
</feature>
<keyword evidence="2" id="KW-0812">Transmembrane</keyword>
<gene>
    <name evidence="10" type="ORF">CA12_37850</name>
</gene>
<dbReference type="Pfam" id="PF07637">
    <property type="entry name" value="PSD5"/>
    <property type="match status" value="1"/>
</dbReference>
<feature type="domain" description="DUF1595" evidence="8">
    <location>
        <begin position="454"/>
        <end position="514"/>
    </location>
</feature>
<dbReference type="OrthoDB" id="175242at2"/>
<reference evidence="10 11" key="1">
    <citation type="submission" date="2019-02" db="EMBL/GenBank/DDBJ databases">
        <title>Deep-cultivation of Planctomycetes and their phenomic and genomic characterization uncovers novel biology.</title>
        <authorList>
            <person name="Wiegand S."/>
            <person name="Jogler M."/>
            <person name="Boedeker C."/>
            <person name="Pinto D."/>
            <person name="Vollmers J."/>
            <person name="Rivas-Marin E."/>
            <person name="Kohn T."/>
            <person name="Peeters S.H."/>
            <person name="Heuer A."/>
            <person name="Rast P."/>
            <person name="Oberbeckmann S."/>
            <person name="Bunk B."/>
            <person name="Jeske O."/>
            <person name="Meyerdierks A."/>
            <person name="Storesund J.E."/>
            <person name="Kallscheuer N."/>
            <person name="Luecker S."/>
            <person name="Lage O.M."/>
            <person name="Pohl T."/>
            <person name="Merkel B.J."/>
            <person name="Hornburger P."/>
            <person name="Mueller R.-W."/>
            <person name="Bruemmer F."/>
            <person name="Labrenz M."/>
            <person name="Spormann A.M."/>
            <person name="Op den Camp H."/>
            <person name="Overmann J."/>
            <person name="Amann R."/>
            <person name="Jetten M.S.M."/>
            <person name="Mascher T."/>
            <person name="Medema M.H."/>
            <person name="Devos D.P."/>
            <person name="Kaster A.-K."/>
            <person name="Ovreas L."/>
            <person name="Rohde M."/>
            <person name="Galperin M.Y."/>
            <person name="Jogler C."/>
        </authorList>
    </citation>
    <scope>NUCLEOTIDE SEQUENCE [LARGE SCALE GENOMIC DNA]</scope>
    <source>
        <strain evidence="10 11">CA12</strain>
    </source>
</reference>
<feature type="region of interest" description="Disordered" evidence="1">
    <location>
        <begin position="49"/>
        <end position="68"/>
    </location>
</feature>
<dbReference type="InterPro" id="IPR013043">
    <property type="entry name" value="DUF1595"/>
</dbReference>
<evidence type="ECO:0000259" key="3">
    <source>
        <dbReference type="Pfam" id="PF07624"/>
    </source>
</evidence>
<dbReference type="Pfam" id="PF07631">
    <property type="entry name" value="PSD4"/>
    <property type="match status" value="1"/>
</dbReference>
<dbReference type="InterPro" id="IPR013036">
    <property type="entry name" value="DUF1587"/>
</dbReference>
<organism evidence="10 11">
    <name type="scientific">Alienimonas californiensis</name>
    <dbReference type="NCBI Taxonomy" id="2527989"/>
    <lineage>
        <taxon>Bacteria</taxon>
        <taxon>Pseudomonadati</taxon>
        <taxon>Planctomycetota</taxon>
        <taxon>Planctomycetia</taxon>
        <taxon>Planctomycetales</taxon>
        <taxon>Planctomycetaceae</taxon>
        <taxon>Alienimonas</taxon>
    </lineage>
</organism>
<feature type="domain" description="DUF1587" evidence="4">
    <location>
        <begin position="240"/>
        <end position="303"/>
    </location>
</feature>
<dbReference type="RefSeq" id="WP_145360578.1">
    <property type="nucleotide sequence ID" value="NZ_CP036265.1"/>
</dbReference>
<keyword evidence="2" id="KW-0472">Membrane</keyword>
<dbReference type="SUPFAM" id="SSF46626">
    <property type="entry name" value="Cytochrome c"/>
    <property type="match status" value="1"/>
</dbReference>
<dbReference type="KEGG" id="acaf:CA12_37850"/>
<dbReference type="Pfam" id="PF07627">
    <property type="entry name" value="PSCyt3"/>
    <property type="match status" value="1"/>
</dbReference>
<feature type="domain" description="DUF1585" evidence="3">
    <location>
        <begin position="823"/>
        <end position="896"/>
    </location>
</feature>
<dbReference type="EMBL" id="CP036265">
    <property type="protein sequence ID" value="QDT17655.1"/>
    <property type="molecule type" value="Genomic_DNA"/>
</dbReference>
<dbReference type="Pfam" id="PF07626">
    <property type="entry name" value="PSD3"/>
    <property type="match status" value="1"/>
</dbReference>
<evidence type="ECO:0008006" key="12">
    <source>
        <dbReference type="Google" id="ProtNLM"/>
    </source>
</evidence>
<evidence type="ECO:0000256" key="1">
    <source>
        <dbReference type="SAM" id="MobiDB-lite"/>
    </source>
</evidence>
<dbReference type="InterPro" id="IPR031768">
    <property type="entry name" value="CBM60_xylan-bd"/>
</dbReference>
<accession>A0A517PE45</accession>
<evidence type="ECO:0000256" key="2">
    <source>
        <dbReference type="SAM" id="Phobius"/>
    </source>
</evidence>
<feature type="domain" description="Cytochrome C Planctomycete-type" evidence="7">
    <location>
        <begin position="156"/>
        <end position="203"/>
    </location>
</feature>
<name>A0A517PE45_9PLAN</name>
<evidence type="ECO:0000313" key="11">
    <source>
        <dbReference type="Proteomes" id="UP000318741"/>
    </source>
</evidence>
<evidence type="ECO:0000259" key="4">
    <source>
        <dbReference type="Pfam" id="PF07626"/>
    </source>
</evidence>
<feature type="domain" description="Carbohydrate binding module xylan-binding" evidence="9">
    <location>
        <begin position="339"/>
        <end position="425"/>
    </location>
</feature>